<proteinExistence type="predicted"/>
<dbReference type="EMBL" id="WRXN01000001">
    <property type="protein sequence ID" value="MVT06742.1"/>
    <property type="molecule type" value="Genomic_DNA"/>
</dbReference>
<comment type="caution">
    <text evidence="2">The sequence shown here is derived from an EMBL/GenBank/DDBJ whole genome shotgun (WGS) entry which is preliminary data.</text>
</comment>
<feature type="signal peptide" evidence="1">
    <location>
        <begin position="1"/>
        <end position="22"/>
    </location>
</feature>
<evidence type="ECO:0000313" key="2">
    <source>
        <dbReference type="EMBL" id="MVT06742.1"/>
    </source>
</evidence>
<keyword evidence="1" id="KW-0732">Signal</keyword>
<organism evidence="2 3">
    <name type="scientific">Chitinophaga tropicalis</name>
    <dbReference type="NCBI Taxonomy" id="2683588"/>
    <lineage>
        <taxon>Bacteria</taxon>
        <taxon>Pseudomonadati</taxon>
        <taxon>Bacteroidota</taxon>
        <taxon>Chitinophagia</taxon>
        <taxon>Chitinophagales</taxon>
        <taxon>Chitinophagaceae</taxon>
        <taxon>Chitinophaga</taxon>
    </lineage>
</organism>
<feature type="chain" id="PRO_5029618841" description="Lipoprotein" evidence="1">
    <location>
        <begin position="23"/>
        <end position="134"/>
    </location>
</feature>
<dbReference type="PROSITE" id="PS51257">
    <property type="entry name" value="PROKAR_LIPOPROTEIN"/>
    <property type="match status" value="1"/>
</dbReference>
<dbReference type="Proteomes" id="UP000461730">
    <property type="component" value="Unassembled WGS sequence"/>
</dbReference>
<accession>A0A7K1TXA2</accession>
<evidence type="ECO:0000313" key="3">
    <source>
        <dbReference type="Proteomes" id="UP000461730"/>
    </source>
</evidence>
<dbReference type="RefSeq" id="WP_157304130.1">
    <property type="nucleotide sequence ID" value="NZ_WRXN01000001.1"/>
</dbReference>
<evidence type="ECO:0000256" key="1">
    <source>
        <dbReference type="SAM" id="SignalP"/>
    </source>
</evidence>
<evidence type="ECO:0008006" key="4">
    <source>
        <dbReference type="Google" id="ProtNLM"/>
    </source>
</evidence>
<keyword evidence="3" id="KW-1185">Reference proteome</keyword>
<dbReference type="AlphaFoldDB" id="A0A7K1TXA2"/>
<reference evidence="2 3" key="1">
    <citation type="submission" date="2019-12" db="EMBL/GenBank/DDBJ databases">
        <title>Chitinophaga sp. strain ysch24 (GDMCC 1.1355), whole genome shotgun sequence.</title>
        <authorList>
            <person name="Zhang X."/>
        </authorList>
    </citation>
    <scope>NUCLEOTIDE SEQUENCE [LARGE SCALE GENOMIC DNA]</scope>
    <source>
        <strain evidence="3">ysch24</strain>
    </source>
</reference>
<name>A0A7K1TXA2_9BACT</name>
<sequence length="134" mass="14272">MKKSILSILSVVLLSFTLGSCSDDKNPAVPSGKCFANDFTLTQTKLADSPEQHLIFLTFDVKNNSSQKFNVGDGSAKQVQALIKVTTTDGSVYETNTILTLNELAAGATASTENTADYGAGKTYKSYTITLSCE</sequence>
<protein>
    <recommendedName>
        <fullName evidence="4">Lipoprotein</fullName>
    </recommendedName>
</protein>
<gene>
    <name evidence="2" type="ORF">GO493_00610</name>
</gene>